<comment type="caution">
    <text evidence="1">The sequence shown here is derived from an EMBL/GenBank/DDBJ whole genome shotgun (WGS) entry which is preliminary data.</text>
</comment>
<keyword evidence="2" id="KW-1185">Reference proteome</keyword>
<dbReference type="OrthoDB" id="9808883at2"/>
<dbReference type="Pfam" id="PF06906">
    <property type="entry name" value="DUF1272"/>
    <property type="match status" value="1"/>
</dbReference>
<sequence>MLELRPNCECCDKNLPPNSSEAVICTFECTFCSSCAESVLQHQCPNCGGNLVPRPIRPESLLANNPASTKRILKQGGCVTVNS</sequence>
<evidence type="ECO:0000313" key="1">
    <source>
        <dbReference type="EMBL" id="RAU19441.1"/>
    </source>
</evidence>
<proteinExistence type="predicted"/>
<organism evidence="1 2">
    <name type="scientific">Nitrincola tibetensis</name>
    <dbReference type="NCBI Taxonomy" id="2219697"/>
    <lineage>
        <taxon>Bacteria</taxon>
        <taxon>Pseudomonadati</taxon>
        <taxon>Pseudomonadota</taxon>
        <taxon>Gammaproteobacteria</taxon>
        <taxon>Oceanospirillales</taxon>
        <taxon>Oceanospirillaceae</taxon>
        <taxon>Nitrincola</taxon>
    </lineage>
</organism>
<dbReference type="Proteomes" id="UP000250744">
    <property type="component" value="Unassembled WGS sequence"/>
</dbReference>
<accession>A0A364NQT8</accession>
<protein>
    <submittedName>
        <fullName evidence="1">DUF1272 domain-containing protein</fullName>
    </submittedName>
</protein>
<dbReference type="EMBL" id="QKRX01000002">
    <property type="protein sequence ID" value="RAU19441.1"/>
    <property type="molecule type" value="Genomic_DNA"/>
</dbReference>
<dbReference type="InterPro" id="IPR010696">
    <property type="entry name" value="DUF1272"/>
</dbReference>
<reference evidence="1 2" key="1">
    <citation type="submission" date="2018-06" db="EMBL/GenBank/DDBJ databases">
        <title>Nitrincola tibetense sp. nov., isolated from Lake XuguoCo on Tibetan Plateau.</title>
        <authorList>
            <person name="Xing P."/>
        </authorList>
    </citation>
    <scope>NUCLEOTIDE SEQUENCE [LARGE SCALE GENOMIC DNA]</scope>
    <source>
        <strain evidence="2">xg18</strain>
    </source>
</reference>
<evidence type="ECO:0000313" key="2">
    <source>
        <dbReference type="Proteomes" id="UP000250744"/>
    </source>
</evidence>
<name>A0A364NQT8_9GAMM</name>
<gene>
    <name evidence="1" type="ORF">DN062_04085</name>
</gene>
<dbReference type="AlphaFoldDB" id="A0A364NQT8"/>
<dbReference type="RefSeq" id="WP_112157766.1">
    <property type="nucleotide sequence ID" value="NZ_QKRX01000002.1"/>
</dbReference>